<dbReference type="PROSITE" id="PS00086">
    <property type="entry name" value="CYTOCHROME_P450"/>
    <property type="match status" value="1"/>
</dbReference>
<protein>
    <submittedName>
        <fullName evidence="3">Cytochrome P450</fullName>
    </submittedName>
</protein>
<dbReference type="GO" id="GO:0020037">
    <property type="term" value="F:heme binding"/>
    <property type="evidence" value="ECO:0007669"/>
    <property type="project" value="InterPro"/>
</dbReference>
<keyword evidence="4" id="KW-1185">Reference proteome</keyword>
<keyword evidence="2" id="KW-0560">Oxidoreductase</keyword>
<dbReference type="AlphaFoldDB" id="A0A317JSN9"/>
<organism evidence="3 4">
    <name type="scientific">Micromonospora globispora</name>
    <dbReference type="NCBI Taxonomy" id="1450148"/>
    <lineage>
        <taxon>Bacteria</taxon>
        <taxon>Bacillati</taxon>
        <taxon>Actinomycetota</taxon>
        <taxon>Actinomycetes</taxon>
        <taxon>Micromonosporales</taxon>
        <taxon>Micromonosporaceae</taxon>
        <taxon>Micromonospora</taxon>
    </lineage>
</organism>
<dbReference type="GO" id="GO:0004497">
    <property type="term" value="F:monooxygenase activity"/>
    <property type="evidence" value="ECO:0007669"/>
    <property type="project" value="UniProtKB-KW"/>
</dbReference>
<dbReference type="Pfam" id="PF00067">
    <property type="entry name" value="p450"/>
    <property type="match status" value="1"/>
</dbReference>
<dbReference type="GO" id="GO:0016705">
    <property type="term" value="F:oxidoreductase activity, acting on paired donors, with incorporation or reduction of molecular oxygen"/>
    <property type="evidence" value="ECO:0007669"/>
    <property type="project" value="InterPro"/>
</dbReference>
<reference evidence="4" key="1">
    <citation type="submission" date="2018-05" db="EMBL/GenBank/DDBJ databases">
        <title>Micromonospora globispora sp. nov. and Micromonospora rugosa sp. nov., isolated from marine sediment.</title>
        <authorList>
            <person name="Carro L."/>
            <person name="Aysel V."/>
            <person name="Cetin D."/>
            <person name="Igual J.M."/>
            <person name="Klenk H.-P."/>
            <person name="Trujillo M.E."/>
            <person name="Sahin N."/>
        </authorList>
    </citation>
    <scope>NUCLEOTIDE SEQUENCE [LARGE SCALE GENOMIC DNA]</scope>
    <source>
        <strain evidence="4">S2904</strain>
    </source>
</reference>
<comment type="caution">
    <text evidence="3">The sequence shown here is derived from an EMBL/GenBank/DDBJ whole genome shotgun (WGS) entry which is preliminary data.</text>
</comment>
<dbReference type="EMBL" id="QGSV01000414">
    <property type="protein sequence ID" value="PWU43625.1"/>
    <property type="molecule type" value="Genomic_DNA"/>
</dbReference>
<dbReference type="Gene3D" id="1.10.630.10">
    <property type="entry name" value="Cytochrome P450"/>
    <property type="match status" value="1"/>
</dbReference>
<evidence type="ECO:0000313" key="4">
    <source>
        <dbReference type="Proteomes" id="UP000245683"/>
    </source>
</evidence>
<dbReference type="InterPro" id="IPR017972">
    <property type="entry name" value="Cyt_P450_CS"/>
</dbReference>
<evidence type="ECO:0000256" key="2">
    <source>
        <dbReference type="RuleBase" id="RU000461"/>
    </source>
</evidence>
<dbReference type="OrthoDB" id="5006855at2"/>
<dbReference type="PANTHER" id="PTHR46696">
    <property type="entry name" value="P450, PUTATIVE (EUROFUNG)-RELATED"/>
    <property type="match status" value="1"/>
</dbReference>
<evidence type="ECO:0000313" key="3">
    <source>
        <dbReference type="EMBL" id="PWU43625.1"/>
    </source>
</evidence>
<dbReference type="SUPFAM" id="SSF48264">
    <property type="entry name" value="Cytochrome P450"/>
    <property type="match status" value="1"/>
</dbReference>
<dbReference type="Proteomes" id="UP000245683">
    <property type="component" value="Unassembled WGS sequence"/>
</dbReference>
<comment type="similarity">
    <text evidence="1 2">Belongs to the cytochrome P450 family.</text>
</comment>
<accession>A0A317JSN9</accession>
<dbReference type="InterPro" id="IPR001128">
    <property type="entry name" value="Cyt_P450"/>
</dbReference>
<name>A0A317JSN9_9ACTN</name>
<gene>
    <name evidence="3" type="ORF">DLJ46_30345</name>
</gene>
<dbReference type="RefSeq" id="WP_123827125.1">
    <property type="nucleotide sequence ID" value="NZ_QGSV01000414.1"/>
</dbReference>
<proteinExistence type="inferred from homology"/>
<keyword evidence="2" id="KW-0479">Metal-binding</keyword>
<dbReference type="GO" id="GO:0005506">
    <property type="term" value="F:iron ion binding"/>
    <property type="evidence" value="ECO:0007669"/>
    <property type="project" value="InterPro"/>
</dbReference>
<dbReference type="InterPro" id="IPR036396">
    <property type="entry name" value="Cyt_P450_sf"/>
</dbReference>
<keyword evidence="2" id="KW-0349">Heme</keyword>
<keyword evidence="2" id="KW-0408">Iron</keyword>
<keyword evidence="2" id="KW-0503">Monooxygenase</keyword>
<sequence length="95" mass="10213">GRDIPAGDTLLLRFDAANRDPAVFAEPGRFAPDRSGRVLTFGAGPRGCPGERHALALAAGVVDVLRGRCRRTDAPIPYEPHATLRVPTSLEVRVR</sequence>
<dbReference type="PANTHER" id="PTHR46696:SF1">
    <property type="entry name" value="CYTOCHROME P450 YJIB-RELATED"/>
    <property type="match status" value="1"/>
</dbReference>
<evidence type="ECO:0000256" key="1">
    <source>
        <dbReference type="ARBA" id="ARBA00010617"/>
    </source>
</evidence>
<feature type="non-terminal residue" evidence="3">
    <location>
        <position position="1"/>
    </location>
</feature>